<evidence type="ECO:0000256" key="1">
    <source>
        <dbReference type="ARBA" id="ARBA00022723"/>
    </source>
</evidence>
<reference evidence="3" key="1">
    <citation type="submission" date="2019-08" db="EMBL/GenBank/DDBJ databases">
        <title>The complete genome of Acinetobacter defluvii strain WCHAD010030.</title>
        <authorList>
            <person name="Hu Y."/>
            <person name="Qin J."/>
            <person name="Feng Y."/>
            <person name="Zong Z."/>
        </authorList>
    </citation>
    <scope>NUCLEOTIDE SEQUENCE</scope>
    <source>
        <strain evidence="3">WCHA30</strain>
    </source>
</reference>
<dbReference type="OrthoDB" id="9805307at2"/>
<name>A0A2S2FGE8_9GAMM</name>
<organism evidence="3 4">
    <name type="scientific">Acinetobacter defluvii</name>
    <dbReference type="NCBI Taxonomy" id="1871111"/>
    <lineage>
        <taxon>Bacteria</taxon>
        <taxon>Pseudomonadati</taxon>
        <taxon>Pseudomonadota</taxon>
        <taxon>Gammaproteobacteria</taxon>
        <taxon>Moraxellales</taxon>
        <taxon>Moraxellaceae</taxon>
        <taxon>Acinetobacter</taxon>
    </lineage>
</organism>
<dbReference type="STRING" id="1871111.GCA_001704615_02645"/>
<dbReference type="InterPro" id="IPR011234">
    <property type="entry name" value="Fumarylacetoacetase-like_C"/>
</dbReference>
<dbReference type="EMBL" id="CP029397">
    <property type="protein sequence ID" value="AWL29999.1"/>
    <property type="molecule type" value="Genomic_DNA"/>
</dbReference>
<dbReference type="InterPro" id="IPR036663">
    <property type="entry name" value="Fumarylacetoacetase_C_sf"/>
</dbReference>
<evidence type="ECO:0000313" key="4">
    <source>
        <dbReference type="Proteomes" id="UP000245977"/>
    </source>
</evidence>
<evidence type="ECO:0000259" key="2">
    <source>
        <dbReference type="Pfam" id="PF01557"/>
    </source>
</evidence>
<dbReference type="Pfam" id="PF01557">
    <property type="entry name" value="FAA_hydrolase"/>
    <property type="match status" value="1"/>
</dbReference>
<keyword evidence="1" id="KW-0479">Metal-binding</keyword>
<feature type="domain" description="Fumarylacetoacetase-like C-terminal" evidence="2">
    <location>
        <begin position="29"/>
        <end position="232"/>
    </location>
</feature>
<evidence type="ECO:0000313" key="3">
    <source>
        <dbReference type="EMBL" id="AWL29999.1"/>
    </source>
</evidence>
<protein>
    <submittedName>
        <fullName evidence="3">Fumarylacetoacetate hydrolase family protein</fullName>
    </submittedName>
</protein>
<dbReference type="GO" id="GO:0046872">
    <property type="term" value="F:metal ion binding"/>
    <property type="evidence" value="ECO:0007669"/>
    <property type="project" value="UniProtKB-KW"/>
</dbReference>
<dbReference type="KEGG" id="adv:DJ533_16215"/>
<dbReference type="Gene3D" id="3.90.850.10">
    <property type="entry name" value="Fumarylacetoacetase-like, C-terminal domain"/>
    <property type="match status" value="1"/>
</dbReference>
<dbReference type="GO" id="GO:0018773">
    <property type="term" value="F:acetylpyruvate hydrolase activity"/>
    <property type="evidence" value="ECO:0007669"/>
    <property type="project" value="TreeGrafter"/>
</dbReference>
<dbReference type="SUPFAM" id="SSF56529">
    <property type="entry name" value="FAH"/>
    <property type="match status" value="1"/>
</dbReference>
<sequence length="233" mass="25753">MSTEVLFPVKPPVLVPVVNEPRKFPVNRIFCVGRNYMAHAAEMGVSVDKSTQSPFYFLKDAATYIPSGSEIPYPLKTQNYHHEIELVIAVGKQGVNIPASQAAEYIYGYACGLDMTRRDIQLAARDQGKPWDFGKNFDQSAVMSDIVLAADVRADINAVNIELRVNGRTTQSSNTQHFIWNIAEIIEDLSTYYELQPGDLIFTGTPEGVGPVVVGDFLEGSVEGIAEIKLQIR</sequence>
<dbReference type="RefSeq" id="WP_065993505.1">
    <property type="nucleotide sequence ID" value="NZ_CP029397.2"/>
</dbReference>
<dbReference type="AlphaFoldDB" id="A0A2S2FGE8"/>
<dbReference type="PANTHER" id="PTHR11820">
    <property type="entry name" value="ACYLPYRUVASE"/>
    <property type="match status" value="1"/>
</dbReference>
<accession>A0A2S2FGE8</accession>
<keyword evidence="4" id="KW-1185">Reference proteome</keyword>
<dbReference type="PANTHER" id="PTHR11820:SF90">
    <property type="entry name" value="FLUTATHIONE S-TRANSFERASE"/>
    <property type="match status" value="1"/>
</dbReference>
<dbReference type="Proteomes" id="UP000245977">
    <property type="component" value="Chromosome"/>
</dbReference>
<proteinExistence type="predicted"/>
<gene>
    <name evidence="3" type="ORF">DJ533_16215</name>
</gene>
<keyword evidence="3" id="KW-0378">Hydrolase</keyword>